<evidence type="ECO:0000259" key="1">
    <source>
        <dbReference type="Pfam" id="PF24626"/>
    </source>
</evidence>
<dbReference type="PANTHER" id="PTHR35046">
    <property type="entry name" value="ZINC KNUCKLE (CCHC-TYPE) FAMILY PROTEIN"/>
    <property type="match status" value="1"/>
</dbReference>
<dbReference type="Proteomes" id="UP000228380">
    <property type="component" value="Chromosome 1"/>
</dbReference>
<dbReference type="GeneID" id="120104238"/>
<feature type="domain" description="Tf2-1-like SH3-like" evidence="1">
    <location>
        <begin position="72"/>
        <end position="133"/>
    </location>
</feature>
<organism evidence="2 3">
    <name type="scientific">Phoenix dactylifera</name>
    <name type="common">Date palm</name>
    <dbReference type="NCBI Taxonomy" id="42345"/>
    <lineage>
        <taxon>Eukaryota</taxon>
        <taxon>Viridiplantae</taxon>
        <taxon>Streptophyta</taxon>
        <taxon>Embryophyta</taxon>
        <taxon>Tracheophyta</taxon>
        <taxon>Spermatophyta</taxon>
        <taxon>Magnoliopsida</taxon>
        <taxon>Liliopsida</taxon>
        <taxon>Arecaceae</taxon>
        <taxon>Coryphoideae</taxon>
        <taxon>Phoeniceae</taxon>
        <taxon>Phoenix</taxon>
    </lineage>
</organism>
<dbReference type="RefSeq" id="XP_038970995.1">
    <property type="nucleotide sequence ID" value="XM_039115067.1"/>
</dbReference>
<accession>A0A8B8ZA95</accession>
<reference evidence="2" key="1">
    <citation type="journal article" date="2019" name="Nat. Commun.">
        <title>Genome-wide association mapping of date palm fruit traits.</title>
        <authorList>
            <person name="Hazzouri K.M."/>
            <person name="Gros-Balthazard M."/>
            <person name="Flowers J.M."/>
            <person name="Copetti D."/>
            <person name="Lemansour A."/>
            <person name="Lebrun M."/>
            <person name="Masmoudi K."/>
            <person name="Ferrand S."/>
            <person name="Dhar M.I."/>
            <person name="Fresquez Z.A."/>
            <person name="Rosas U."/>
            <person name="Zhang J."/>
            <person name="Talag J."/>
            <person name="Lee S."/>
            <person name="Kudrna D."/>
            <person name="Powell R.F."/>
            <person name="Leitch I.J."/>
            <person name="Krueger R.R."/>
            <person name="Wing R.A."/>
            <person name="Amiri K.M.A."/>
            <person name="Purugganan M.D."/>
        </authorList>
    </citation>
    <scope>NUCLEOTIDE SEQUENCE [LARGE SCALE GENOMIC DNA]</scope>
    <source>
        <strain evidence="2">cv. Khalas</strain>
    </source>
</reference>
<dbReference type="Pfam" id="PF24626">
    <property type="entry name" value="SH3_Tf2-1"/>
    <property type="match status" value="1"/>
</dbReference>
<reference evidence="3" key="2">
    <citation type="submission" date="2025-08" db="UniProtKB">
        <authorList>
            <consortium name="RefSeq"/>
        </authorList>
    </citation>
    <scope>IDENTIFICATION</scope>
    <source>
        <tissue evidence="3">Young leaves</tissue>
    </source>
</reference>
<dbReference type="InterPro" id="IPR056924">
    <property type="entry name" value="SH3_Tf2-1"/>
</dbReference>
<sequence length="207" mass="23704">MSPFEVVYGYKARKPLDFLPMSPHVSIFESAHAFAHYIHELHQKIYKRIHASNAHYKLQVDFHMHDKEFQTGDYVMIHIQHERFPSRTVKKLQVRSTRPYRVLRRVGTNAYVIDLSSDCGISPTFNVKDLVVYKGPSTIPDDLFAEPFSEPDDLPIPDPIPASIPLPHQQAQKKQIDAILDDQTVFTSDGDIQRFLVECGMNNAAIC</sequence>
<dbReference type="PANTHER" id="PTHR35046:SF26">
    <property type="entry name" value="RNA-DIRECTED DNA POLYMERASE"/>
    <property type="match status" value="1"/>
</dbReference>
<evidence type="ECO:0000313" key="2">
    <source>
        <dbReference type="Proteomes" id="UP000228380"/>
    </source>
</evidence>
<gene>
    <name evidence="3" type="primary">LOC120104238</name>
</gene>
<protein>
    <submittedName>
        <fullName evidence="3">Uncharacterized protein LOC120104238</fullName>
    </submittedName>
</protein>
<evidence type="ECO:0000313" key="3">
    <source>
        <dbReference type="RefSeq" id="XP_038970995.1"/>
    </source>
</evidence>
<dbReference type="AlphaFoldDB" id="A0A8B8ZA95"/>
<dbReference type="KEGG" id="pda:120104238"/>
<proteinExistence type="predicted"/>
<keyword evidence="2" id="KW-1185">Reference proteome</keyword>
<dbReference type="OrthoDB" id="1935586at2759"/>
<name>A0A8B8ZA95_PHODC</name>